<feature type="transmembrane region" description="Helical" evidence="5">
    <location>
        <begin position="440"/>
        <end position="462"/>
    </location>
</feature>
<feature type="transmembrane region" description="Helical" evidence="5">
    <location>
        <begin position="352"/>
        <end position="369"/>
    </location>
</feature>
<dbReference type="AlphaFoldDB" id="A0A6I6K5M6"/>
<feature type="transmembrane region" description="Helical" evidence="5">
    <location>
        <begin position="42"/>
        <end position="75"/>
    </location>
</feature>
<evidence type="ECO:0000256" key="4">
    <source>
        <dbReference type="ARBA" id="ARBA00023136"/>
    </source>
</evidence>
<evidence type="ECO:0000313" key="6">
    <source>
        <dbReference type="EMBL" id="QGY45314.1"/>
    </source>
</evidence>
<dbReference type="InterPro" id="IPR001898">
    <property type="entry name" value="SLC13A/DASS"/>
</dbReference>
<keyword evidence="2 5" id="KW-0812">Transmembrane</keyword>
<dbReference type="CDD" id="cd01115">
    <property type="entry name" value="SLC13_permease"/>
    <property type="match status" value="1"/>
</dbReference>
<organism evidence="6 7">
    <name type="scientific">Maribellus comscasis</name>
    <dbReference type="NCBI Taxonomy" id="2681766"/>
    <lineage>
        <taxon>Bacteria</taxon>
        <taxon>Pseudomonadati</taxon>
        <taxon>Bacteroidota</taxon>
        <taxon>Bacteroidia</taxon>
        <taxon>Marinilabiliales</taxon>
        <taxon>Prolixibacteraceae</taxon>
        <taxon>Maribellus</taxon>
    </lineage>
</organism>
<dbReference type="PANTHER" id="PTHR10283:SF82">
    <property type="entry name" value="SOLUTE CARRIER FAMILY 13 MEMBER 2"/>
    <property type="match status" value="1"/>
</dbReference>
<reference evidence="6 7" key="1">
    <citation type="submission" date="2019-11" db="EMBL/GenBank/DDBJ databases">
        <authorList>
            <person name="Zheng R.K."/>
            <person name="Sun C.M."/>
        </authorList>
    </citation>
    <scope>NUCLEOTIDE SEQUENCE [LARGE SCALE GENOMIC DNA]</scope>
    <source>
        <strain evidence="6 7">WC007</strain>
    </source>
</reference>
<dbReference type="GO" id="GO:0005886">
    <property type="term" value="C:plasma membrane"/>
    <property type="evidence" value="ECO:0007669"/>
    <property type="project" value="TreeGrafter"/>
</dbReference>
<feature type="transmembrane region" description="Helical" evidence="5">
    <location>
        <begin position="87"/>
        <end position="106"/>
    </location>
</feature>
<dbReference type="KEGG" id="mcos:GM418_17025"/>
<dbReference type="GO" id="GO:1905039">
    <property type="term" value="P:carboxylic acid transmembrane transport"/>
    <property type="evidence" value="ECO:0007669"/>
    <property type="project" value="UniProtKB-ARBA"/>
</dbReference>
<evidence type="ECO:0000256" key="3">
    <source>
        <dbReference type="ARBA" id="ARBA00022989"/>
    </source>
</evidence>
<feature type="transmembrane region" description="Helical" evidence="5">
    <location>
        <begin position="176"/>
        <end position="197"/>
    </location>
</feature>
<feature type="transmembrane region" description="Helical" evidence="5">
    <location>
        <begin position="314"/>
        <end position="331"/>
    </location>
</feature>
<name>A0A6I6K5M6_9BACT</name>
<evidence type="ECO:0000256" key="2">
    <source>
        <dbReference type="ARBA" id="ARBA00022692"/>
    </source>
</evidence>
<feature type="transmembrane region" description="Helical" evidence="5">
    <location>
        <begin position="474"/>
        <end position="498"/>
    </location>
</feature>
<accession>A0A6I6K5M6</accession>
<gene>
    <name evidence="6" type="ORF">GM418_17025</name>
</gene>
<protein>
    <submittedName>
        <fullName evidence="6">DASS family sodium-coupled anion symporter</fullName>
    </submittedName>
</protein>
<comment type="subcellular location">
    <subcellularLocation>
        <location evidence="1">Membrane</location>
        <topology evidence="1">Multi-pass membrane protein</topology>
    </subcellularLocation>
</comment>
<feature type="transmembrane region" description="Helical" evidence="5">
    <location>
        <begin position="146"/>
        <end position="164"/>
    </location>
</feature>
<dbReference type="RefSeq" id="WP_158868449.1">
    <property type="nucleotide sequence ID" value="NZ_CP046401.1"/>
</dbReference>
<sequence>MPKPLKKKNGRVQQIALVAAPLLSLLIILFADLDPENKKVTYTFAIALLMAVWWITEAIPLAATALIPVALFPLFGVVDGKVVSSMYFNHLIFLFIGGFLMAFAMERWNLHRRIALRILILFGISPGRILLGFMLATAFLSMWMSNTATAMMMVPIALSIILKLEESLGKEKTGKYNIGLLLGIAYSASIGGITTLVGTPPNLSFARIVNIIFPGMPEISFADWFIFAVPVTVLVFLAAWLLLFLMYKPKERWDDLQITEFKKEYQALGKSKPEEKIVLVLFVLLAFLWIFRAGFSIQSVEIPGWSKLFKTPSFINDGTVAIFIALLLFMIPSKTEKGERVMNWETAKKIPWGIVLLFGGGFALAQGFVDSGLSVWFGEQLAGLANVKPIVLTLADVTMISFLTELTSNVATTEMILPILAGLAMTIKVNPLLLMIPATLAASLAFMLPVATPPNAIIFGTNRIRVKDMVRTGILLNLTGIIIATLVMYFWGTLVFGIDVTVFPDWAVGVEN</sequence>
<keyword evidence="7" id="KW-1185">Reference proteome</keyword>
<evidence type="ECO:0000256" key="1">
    <source>
        <dbReference type="ARBA" id="ARBA00004141"/>
    </source>
</evidence>
<evidence type="ECO:0000313" key="7">
    <source>
        <dbReference type="Proteomes" id="UP000428260"/>
    </source>
</evidence>
<feature type="transmembrane region" description="Helical" evidence="5">
    <location>
        <begin position="277"/>
        <end position="294"/>
    </location>
</feature>
<keyword evidence="3 5" id="KW-1133">Transmembrane helix</keyword>
<dbReference type="NCBIfam" id="TIGR00785">
    <property type="entry name" value="dass"/>
    <property type="match status" value="1"/>
</dbReference>
<dbReference type="EMBL" id="CP046401">
    <property type="protein sequence ID" value="QGY45314.1"/>
    <property type="molecule type" value="Genomic_DNA"/>
</dbReference>
<feature type="transmembrane region" description="Helical" evidence="5">
    <location>
        <begin position="118"/>
        <end position="140"/>
    </location>
</feature>
<dbReference type="GO" id="GO:0008514">
    <property type="term" value="F:organic anion transmembrane transporter activity"/>
    <property type="evidence" value="ECO:0007669"/>
    <property type="project" value="UniProtKB-ARBA"/>
</dbReference>
<dbReference type="Pfam" id="PF00939">
    <property type="entry name" value="Na_sulph_symp"/>
    <property type="match status" value="1"/>
</dbReference>
<proteinExistence type="predicted"/>
<feature type="transmembrane region" description="Helical" evidence="5">
    <location>
        <begin position="12"/>
        <end position="30"/>
    </location>
</feature>
<keyword evidence="4 5" id="KW-0472">Membrane</keyword>
<evidence type="ECO:0000256" key="5">
    <source>
        <dbReference type="SAM" id="Phobius"/>
    </source>
</evidence>
<dbReference type="PANTHER" id="PTHR10283">
    <property type="entry name" value="SOLUTE CARRIER FAMILY 13 MEMBER"/>
    <property type="match status" value="1"/>
</dbReference>
<feature type="transmembrane region" description="Helical" evidence="5">
    <location>
        <begin position="224"/>
        <end position="247"/>
    </location>
</feature>
<dbReference type="Proteomes" id="UP000428260">
    <property type="component" value="Chromosome"/>
</dbReference>